<feature type="compositionally biased region" description="Low complexity" evidence="1">
    <location>
        <begin position="8"/>
        <end position="17"/>
    </location>
</feature>
<dbReference type="Proteomes" id="UP000292235">
    <property type="component" value="Chromosome"/>
</dbReference>
<protein>
    <submittedName>
        <fullName evidence="2">Uncharacterized protein</fullName>
    </submittedName>
</protein>
<reference evidence="2 3" key="1">
    <citation type="submission" date="2019-02" db="EMBL/GenBank/DDBJ databases">
        <authorList>
            <person name="Khodamoradi S."/>
            <person name="Hahnke R.L."/>
            <person name="Kaempfer P."/>
            <person name="Schumann P."/>
            <person name="Rohde M."/>
            <person name="Steinert M."/>
            <person name="Luzhetskyy A."/>
            <person name="Wink J."/>
            <person name="Ruckert C."/>
        </authorList>
    </citation>
    <scope>NUCLEOTIDE SEQUENCE [LARGE SCALE GENOMIC DNA]</scope>
    <source>
        <strain evidence="2 3">M2</strain>
    </source>
</reference>
<dbReference type="AlphaFoldDB" id="A0A4P6Q6H2"/>
<organism evidence="2 3">
    <name type="scientific">Streptomonospora litoralis</name>
    <dbReference type="NCBI Taxonomy" id="2498135"/>
    <lineage>
        <taxon>Bacteria</taxon>
        <taxon>Bacillati</taxon>
        <taxon>Actinomycetota</taxon>
        <taxon>Actinomycetes</taxon>
        <taxon>Streptosporangiales</taxon>
        <taxon>Nocardiopsidaceae</taxon>
        <taxon>Streptomonospora</taxon>
    </lineage>
</organism>
<feature type="region of interest" description="Disordered" evidence="1">
    <location>
        <begin position="1"/>
        <end position="33"/>
    </location>
</feature>
<proteinExistence type="predicted"/>
<sequence>MSEHETPADAAATVTGRGARRLQHTATAPAAHP</sequence>
<gene>
    <name evidence="2" type="ORF">EKD16_13075</name>
</gene>
<evidence type="ECO:0000313" key="2">
    <source>
        <dbReference type="EMBL" id="QBI54397.1"/>
    </source>
</evidence>
<evidence type="ECO:0000313" key="3">
    <source>
        <dbReference type="Proteomes" id="UP000292235"/>
    </source>
</evidence>
<accession>A0A4P6Q6H2</accession>
<name>A0A4P6Q6H2_9ACTN</name>
<dbReference type="EMBL" id="CP036455">
    <property type="protein sequence ID" value="QBI54397.1"/>
    <property type="molecule type" value="Genomic_DNA"/>
</dbReference>
<evidence type="ECO:0000256" key="1">
    <source>
        <dbReference type="SAM" id="MobiDB-lite"/>
    </source>
</evidence>
<keyword evidence="3" id="KW-1185">Reference proteome</keyword>
<dbReference type="KEGG" id="strr:EKD16_13075"/>